<reference evidence="1 2" key="1">
    <citation type="journal article" date="2018" name="Mol. Plant">
        <title>The genome of Artemisia annua provides insight into the evolution of Asteraceae family and artemisinin biosynthesis.</title>
        <authorList>
            <person name="Shen Q."/>
            <person name="Zhang L."/>
            <person name="Liao Z."/>
            <person name="Wang S."/>
            <person name="Yan T."/>
            <person name="Shi P."/>
            <person name="Liu M."/>
            <person name="Fu X."/>
            <person name="Pan Q."/>
            <person name="Wang Y."/>
            <person name="Lv Z."/>
            <person name="Lu X."/>
            <person name="Zhang F."/>
            <person name="Jiang W."/>
            <person name="Ma Y."/>
            <person name="Chen M."/>
            <person name="Hao X."/>
            <person name="Li L."/>
            <person name="Tang Y."/>
            <person name="Lv G."/>
            <person name="Zhou Y."/>
            <person name="Sun X."/>
            <person name="Brodelius P.E."/>
            <person name="Rose J.K.C."/>
            <person name="Tang K."/>
        </authorList>
    </citation>
    <scope>NUCLEOTIDE SEQUENCE [LARGE SCALE GENOMIC DNA]</scope>
    <source>
        <strain evidence="2">cv. Huhao1</strain>
        <tissue evidence="1">Leaf</tissue>
    </source>
</reference>
<evidence type="ECO:0000313" key="2">
    <source>
        <dbReference type="Proteomes" id="UP000245207"/>
    </source>
</evidence>
<dbReference type="OrthoDB" id="1628938at2759"/>
<protein>
    <submittedName>
        <fullName evidence="1">SWIM domain-containing protein</fullName>
    </submittedName>
</protein>
<gene>
    <name evidence="1" type="ORF">CTI12_AA496500</name>
</gene>
<comment type="caution">
    <text evidence="1">The sequence shown here is derived from an EMBL/GenBank/DDBJ whole genome shotgun (WGS) entry which is preliminary data.</text>
</comment>
<dbReference type="AlphaFoldDB" id="A0A2U1LFI1"/>
<name>A0A2U1LFI1_ARTAN</name>
<dbReference type="EMBL" id="PKPP01009666">
    <property type="protein sequence ID" value="PWA47744.1"/>
    <property type="molecule type" value="Genomic_DNA"/>
</dbReference>
<evidence type="ECO:0000313" key="1">
    <source>
        <dbReference type="EMBL" id="PWA47744.1"/>
    </source>
</evidence>
<dbReference type="PANTHER" id="PTHR47718:SF7">
    <property type="entry name" value="PROTEIN FAR1-RELATED SEQUENCE"/>
    <property type="match status" value="1"/>
</dbReference>
<accession>A0A2U1LFI1</accession>
<keyword evidence="2" id="KW-1185">Reference proteome</keyword>
<dbReference type="PANTHER" id="PTHR47718">
    <property type="entry name" value="OS01G0519700 PROTEIN"/>
    <property type="match status" value="1"/>
</dbReference>
<proteinExistence type="predicted"/>
<sequence>MKPSKFTKIVNAFRAGEEDQPTRVQCSAIVKSQYVEEFESVWETLKEKYHIEDDSWLGNMFKSRRHWVKAYLKDTFFSGMTTSGRSESTHSFFYGFVNAKTMLNEFVVQYDKAMSSQRSAEKDQDFRTFNSKPTLYSSDHPIVEMAATCYTQNIYAIVIKEWKASFDCRYEILSTYGVKVIYRVGFLKGNTENWKSIEYNVSSDIFVTCACARTLQDGRDSFDEINKIDAILNGLLE</sequence>
<organism evidence="1 2">
    <name type="scientific">Artemisia annua</name>
    <name type="common">Sweet wormwood</name>
    <dbReference type="NCBI Taxonomy" id="35608"/>
    <lineage>
        <taxon>Eukaryota</taxon>
        <taxon>Viridiplantae</taxon>
        <taxon>Streptophyta</taxon>
        <taxon>Embryophyta</taxon>
        <taxon>Tracheophyta</taxon>
        <taxon>Spermatophyta</taxon>
        <taxon>Magnoliopsida</taxon>
        <taxon>eudicotyledons</taxon>
        <taxon>Gunneridae</taxon>
        <taxon>Pentapetalae</taxon>
        <taxon>asterids</taxon>
        <taxon>campanulids</taxon>
        <taxon>Asterales</taxon>
        <taxon>Asteraceae</taxon>
        <taxon>Asteroideae</taxon>
        <taxon>Anthemideae</taxon>
        <taxon>Artemisiinae</taxon>
        <taxon>Artemisia</taxon>
    </lineage>
</organism>
<dbReference type="Proteomes" id="UP000245207">
    <property type="component" value="Unassembled WGS sequence"/>
</dbReference>